<accession>D6EB45</accession>
<evidence type="ECO:0000313" key="1">
    <source>
        <dbReference type="EMBL" id="CBL04942.1"/>
    </source>
</evidence>
<name>D6EB45_9ACTN</name>
<keyword evidence="2" id="KW-1185">Reference proteome</keyword>
<proteinExistence type="predicted"/>
<sequence length="25" mass="2882">MVDLVAHRLEDSVGQRMLQLEQARS</sequence>
<organism evidence="1 2">
    <name type="scientific">Gordonibacter pamelaeae 7-10-1-b</name>
    <dbReference type="NCBI Taxonomy" id="657308"/>
    <lineage>
        <taxon>Bacteria</taxon>
        <taxon>Bacillati</taxon>
        <taxon>Actinomycetota</taxon>
        <taxon>Coriobacteriia</taxon>
        <taxon>Eggerthellales</taxon>
        <taxon>Eggerthellaceae</taxon>
        <taxon>Gordonibacter</taxon>
    </lineage>
</organism>
<protein>
    <submittedName>
        <fullName evidence="1">Uncharacterized protein</fullName>
    </submittedName>
</protein>
<dbReference type="AlphaFoldDB" id="D6EB45"/>
<reference evidence="1 2" key="2">
    <citation type="submission" date="2010-03" db="EMBL/GenBank/DDBJ databases">
        <authorList>
            <person name="Pajon A."/>
        </authorList>
    </citation>
    <scope>NUCLEOTIDE SEQUENCE [LARGE SCALE GENOMIC DNA]</scope>
    <source>
        <strain evidence="2">7-10-1-b</strain>
    </source>
</reference>
<gene>
    <name evidence="1" type="ORF">GPA_30460</name>
</gene>
<dbReference type="EMBL" id="FP929047">
    <property type="protein sequence ID" value="CBL04942.1"/>
    <property type="molecule type" value="Genomic_DNA"/>
</dbReference>
<evidence type="ECO:0000313" key="2">
    <source>
        <dbReference type="Proteomes" id="UP000008805"/>
    </source>
</evidence>
<dbReference type="Proteomes" id="UP000008805">
    <property type="component" value="Chromosome"/>
</dbReference>
<dbReference type="HOGENOM" id="CLU_3418949_0_0_11"/>
<dbReference type="KEGG" id="gpa:GPA_30460"/>
<reference evidence="1 2" key="1">
    <citation type="submission" date="2010-03" db="EMBL/GenBank/DDBJ databases">
        <title>The genome sequence of Gordonibacter pamelaeae 7-10-1-bT.</title>
        <authorList>
            <consortium name="metaHIT consortium -- http://www.metahit.eu/"/>
            <person name="Pajon A."/>
            <person name="Turner K."/>
            <person name="Parkhill J."/>
            <person name="Timmis K."/>
            <person name="Oxley A."/>
            <person name="Wurdemann D."/>
        </authorList>
    </citation>
    <scope>NUCLEOTIDE SEQUENCE [LARGE SCALE GENOMIC DNA]</scope>
    <source>
        <strain evidence="2">7-10-1-b</strain>
    </source>
</reference>